<keyword evidence="1" id="KW-0472">Membrane</keyword>
<dbReference type="GO" id="GO:0016020">
    <property type="term" value="C:membrane"/>
    <property type="evidence" value="ECO:0007669"/>
    <property type="project" value="InterPro"/>
</dbReference>
<accession>E0S3E9</accession>
<sequence>MIFGKKAKKHDYKLANKIRISYMILLIPNLIFMIYAFHSFWMTNERYKDMLSSVVAASEFSLDFKEDFDYETYLLIVGNVTWENSNLPTLLSDAKGVVDGLKDYTDNHDNQKRLASAEKYLNNLETYTDRIKENLEYEDRYEANMLIWENDVQIVTGLLQETINEYIYYENKQLQVTQAENRAFFSRALEISFVIFAFLLACIVLISLWMPLWITRPIEEQVKEEQKQLRKAEFELLQAQINPHFLYNTLDAIVWSAESGNQKQVVSMVGSLSEFFRASLNKGKEIVSIREELQHVKSYLEIQQIRYQDILTYEINVAKDIYNYSIPKITIQPIVENALYHGIKNRRGGGKITITGVETADGITINVRDNGAGMDETRLKEVRESLLQDSTDKSVIYGLYNVNERIRLNFGDEYGLSIDSNLNSGTDVTIHLPKILTEKVKK</sequence>
<dbReference type="Gene3D" id="3.30.565.10">
    <property type="entry name" value="Histidine kinase-like ATPase, C-terminal domain"/>
    <property type="match status" value="1"/>
</dbReference>
<dbReference type="PANTHER" id="PTHR34220">
    <property type="entry name" value="SENSOR HISTIDINE KINASE YPDA"/>
    <property type="match status" value="1"/>
</dbReference>
<evidence type="ECO:0000313" key="3">
    <source>
        <dbReference type="EMBL" id="ADL35931.1"/>
    </source>
</evidence>
<dbReference type="RefSeq" id="WP_013282581.1">
    <property type="nucleotide sequence ID" value="NC_014388.1"/>
</dbReference>
<evidence type="ECO:0000313" key="4">
    <source>
        <dbReference type="Proteomes" id="UP000001299"/>
    </source>
</evidence>
<dbReference type="InterPro" id="IPR036890">
    <property type="entry name" value="HATPase_C_sf"/>
</dbReference>
<name>E0S3E9_BUTPB</name>
<protein>
    <submittedName>
        <fullName evidence="3">Two component system histidine kinase</fullName>
        <ecNumber evidence="3">2.7.13.3</ecNumber>
    </submittedName>
</protein>
<dbReference type="KEGG" id="bpb:bpr_III245"/>
<keyword evidence="4" id="KW-1185">Reference proteome</keyword>
<dbReference type="Pfam" id="PF06580">
    <property type="entry name" value="His_kinase"/>
    <property type="match status" value="1"/>
</dbReference>
<dbReference type="SMART" id="SM00387">
    <property type="entry name" value="HATPase_c"/>
    <property type="match status" value="1"/>
</dbReference>
<dbReference type="Proteomes" id="UP000001299">
    <property type="component" value="Chromosome 2"/>
</dbReference>
<dbReference type="EC" id="2.7.13.3" evidence="3"/>
<dbReference type="InterPro" id="IPR010559">
    <property type="entry name" value="Sig_transdc_His_kin_internal"/>
</dbReference>
<dbReference type="EMBL" id="CP001811">
    <property type="protein sequence ID" value="ADL35931.1"/>
    <property type="molecule type" value="Genomic_DNA"/>
</dbReference>
<keyword evidence="1" id="KW-0812">Transmembrane</keyword>
<dbReference type="HOGENOM" id="CLU_020473_5_0_9"/>
<proteinExistence type="predicted"/>
<evidence type="ECO:0000256" key="1">
    <source>
        <dbReference type="SAM" id="Phobius"/>
    </source>
</evidence>
<dbReference type="STRING" id="515622.bpr_III245"/>
<dbReference type="Pfam" id="PF02518">
    <property type="entry name" value="HATPase_c"/>
    <property type="match status" value="1"/>
</dbReference>
<feature type="transmembrane region" description="Helical" evidence="1">
    <location>
        <begin position="191"/>
        <end position="214"/>
    </location>
</feature>
<keyword evidence="3" id="KW-0418">Kinase</keyword>
<gene>
    <name evidence="3" type="ordered locus">bpr_III245</name>
</gene>
<feature type="domain" description="Histidine kinase/HSP90-like ATPase" evidence="2">
    <location>
        <begin position="326"/>
        <end position="436"/>
    </location>
</feature>
<keyword evidence="1" id="KW-1133">Transmembrane helix</keyword>
<keyword evidence="3" id="KW-0808">Transferase</keyword>
<dbReference type="PANTHER" id="PTHR34220:SF7">
    <property type="entry name" value="SENSOR HISTIDINE KINASE YPDA"/>
    <property type="match status" value="1"/>
</dbReference>
<feature type="transmembrane region" description="Helical" evidence="1">
    <location>
        <begin position="20"/>
        <end position="41"/>
    </location>
</feature>
<reference evidence="3 4" key="1">
    <citation type="journal article" date="2010" name="PLoS ONE">
        <title>The glycobiome of the rumen bacterium Butyrivibrio proteoclasticus B316(T) highlights adaptation to a polysaccharide-rich environment.</title>
        <authorList>
            <person name="Kelly W.J."/>
            <person name="Leahy S.C."/>
            <person name="Altermann E."/>
            <person name="Yeoman C.J."/>
            <person name="Dunne J.C."/>
            <person name="Kong Z."/>
            <person name="Pacheco D.M."/>
            <person name="Li D."/>
            <person name="Noel S.J."/>
            <person name="Moon C.D."/>
            <person name="Cookson A.L."/>
            <person name="Attwood G.T."/>
        </authorList>
    </citation>
    <scope>NUCLEOTIDE SEQUENCE [LARGE SCALE GENOMIC DNA]</scope>
    <source>
        <strain evidence="4">ATCC 51982 / DSM 14932 / B316</strain>
    </source>
</reference>
<dbReference type="AlphaFoldDB" id="E0S3E9"/>
<dbReference type="eggNOG" id="COG2972">
    <property type="taxonomic scope" value="Bacteria"/>
</dbReference>
<evidence type="ECO:0000259" key="2">
    <source>
        <dbReference type="SMART" id="SM00387"/>
    </source>
</evidence>
<dbReference type="SUPFAM" id="SSF55874">
    <property type="entry name" value="ATPase domain of HSP90 chaperone/DNA topoisomerase II/histidine kinase"/>
    <property type="match status" value="1"/>
</dbReference>
<dbReference type="InterPro" id="IPR050640">
    <property type="entry name" value="Bact_2-comp_sensor_kinase"/>
</dbReference>
<dbReference type="InterPro" id="IPR003594">
    <property type="entry name" value="HATPase_dom"/>
</dbReference>
<dbReference type="GO" id="GO:0000155">
    <property type="term" value="F:phosphorelay sensor kinase activity"/>
    <property type="evidence" value="ECO:0007669"/>
    <property type="project" value="InterPro"/>
</dbReference>
<organism evidence="3 4">
    <name type="scientific">Butyrivibrio proteoclasticus (strain ATCC 51982 / DSM 14932 / B316)</name>
    <name type="common">Clostridium proteoclasticum</name>
    <dbReference type="NCBI Taxonomy" id="515622"/>
    <lineage>
        <taxon>Bacteria</taxon>
        <taxon>Bacillati</taxon>
        <taxon>Bacillota</taxon>
        <taxon>Clostridia</taxon>
        <taxon>Lachnospirales</taxon>
        <taxon>Lachnospiraceae</taxon>
        <taxon>Butyrivibrio</taxon>
    </lineage>
</organism>